<evidence type="ECO:0000256" key="3">
    <source>
        <dbReference type="ARBA" id="ARBA00023163"/>
    </source>
</evidence>
<dbReference type="Pfam" id="PF17754">
    <property type="entry name" value="TetR_C_14"/>
    <property type="match status" value="1"/>
</dbReference>
<dbReference type="PRINTS" id="PR00455">
    <property type="entry name" value="HTHTETR"/>
</dbReference>
<dbReference type="SUPFAM" id="SSF48498">
    <property type="entry name" value="Tetracyclin repressor-like, C-terminal domain"/>
    <property type="match status" value="1"/>
</dbReference>
<organism evidence="7 8">
    <name type="scientific">Mycolicibacterium crocinum</name>
    <dbReference type="NCBI Taxonomy" id="388459"/>
    <lineage>
        <taxon>Bacteria</taxon>
        <taxon>Bacillati</taxon>
        <taxon>Actinomycetota</taxon>
        <taxon>Actinomycetes</taxon>
        <taxon>Mycobacteriales</taxon>
        <taxon>Mycobacteriaceae</taxon>
        <taxon>Mycolicibacterium</taxon>
    </lineage>
</organism>
<proteinExistence type="predicted"/>
<feature type="region of interest" description="Disordered" evidence="5">
    <location>
        <begin position="1"/>
        <end position="25"/>
    </location>
</feature>
<dbReference type="EMBL" id="CP092362">
    <property type="protein sequence ID" value="ULN44214.1"/>
    <property type="molecule type" value="Genomic_DNA"/>
</dbReference>
<dbReference type="Gene3D" id="1.10.357.10">
    <property type="entry name" value="Tetracycline Repressor, domain 2"/>
    <property type="match status" value="1"/>
</dbReference>
<dbReference type="InterPro" id="IPR023851">
    <property type="entry name" value="Tscrpt_reg_TetR-type"/>
</dbReference>
<keyword evidence="2 4" id="KW-0238">DNA-binding</keyword>
<dbReference type="InterPro" id="IPR041347">
    <property type="entry name" value="MftR_C"/>
</dbReference>
<sequence length="213" mass="23153">MGGGGPAAGSSRGSPSARVGRRRSTTQDHITDVALDLFANYGFGSVSVDDVAQASGIARRTLFRYYPSKNAIPWGDFDTHLQHFRDLFAQVGNDEPLSSALRSALLAFNTFDSSETERHRQRMRVILQTAELQAHSMTMYAGWRGVVADFVAERTGGKPGDLAPQSVAWLMLGVALSAYEHWLADETVSLPQAIGDAFDIVAHGLDDLDGRNR</sequence>
<evidence type="ECO:0000256" key="2">
    <source>
        <dbReference type="ARBA" id="ARBA00023125"/>
    </source>
</evidence>
<keyword evidence="1" id="KW-0805">Transcription regulation</keyword>
<evidence type="ECO:0000313" key="7">
    <source>
        <dbReference type="EMBL" id="ULN44214.1"/>
    </source>
</evidence>
<dbReference type="Gene3D" id="1.10.10.60">
    <property type="entry name" value="Homeodomain-like"/>
    <property type="match status" value="1"/>
</dbReference>
<dbReference type="InterPro" id="IPR050109">
    <property type="entry name" value="HTH-type_TetR-like_transc_reg"/>
</dbReference>
<evidence type="ECO:0000256" key="5">
    <source>
        <dbReference type="SAM" id="MobiDB-lite"/>
    </source>
</evidence>
<feature type="compositionally biased region" description="Low complexity" evidence="5">
    <location>
        <begin position="8"/>
        <end position="18"/>
    </location>
</feature>
<reference evidence="7" key="1">
    <citation type="submission" date="2022-08" db="EMBL/GenBank/DDBJ databases">
        <title>Whole genome sequencing of non-tuberculosis mycobacteria type-strains.</title>
        <authorList>
            <person name="Igarashi Y."/>
            <person name="Osugi A."/>
            <person name="Mitarai S."/>
        </authorList>
    </citation>
    <scope>NUCLEOTIDE SEQUENCE</scope>
    <source>
        <strain evidence="7">JCM 16369</strain>
    </source>
</reference>
<dbReference type="SUPFAM" id="SSF46689">
    <property type="entry name" value="Homeodomain-like"/>
    <property type="match status" value="1"/>
</dbReference>
<accession>A0ABY3TY59</accession>
<dbReference type="InterPro" id="IPR009057">
    <property type="entry name" value="Homeodomain-like_sf"/>
</dbReference>
<dbReference type="InterPro" id="IPR036271">
    <property type="entry name" value="Tet_transcr_reg_TetR-rel_C_sf"/>
</dbReference>
<dbReference type="RefSeq" id="WP_240180306.1">
    <property type="nucleotide sequence ID" value="NZ_CP092362.2"/>
</dbReference>
<evidence type="ECO:0000259" key="6">
    <source>
        <dbReference type="PROSITE" id="PS50977"/>
    </source>
</evidence>
<gene>
    <name evidence="7" type="primary">mftR</name>
    <name evidence="7" type="ORF">MI149_05795</name>
</gene>
<dbReference type="NCBIfam" id="TIGR03968">
    <property type="entry name" value="mycofact_TetR"/>
    <property type="match status" value="1"/>
</dbReference>
<evidence type="ECO:0000256" key="4">
    <source>
        <dbReference type="PROSITE-ProRule" id="PRU00335"/>
    </source>
</evidence>
<dbReference type="PANTHER" id="PTHR30055">
    <property type="entry name" value="HTH-TYPE TRANSCRIPTIONAL REGULATOR RUTR"/>
    <property type="match status" value="1"/>
</dbReference>
<keyword evidence="8" id="KW-1185">Reference proteome</keyword>
<protein>
    <submittedName>
        <fullName evidence="7">Mycofactocin system transcriptional regulator</fullName>
    </submittedName>
</protein>
<dbReference type="Pfam" id="PF00440">
    <property type="entry name" value="TetR_N"/>
    <property type="match status" value="1"/>
</dbReference>
<feature type="domain" description="HTH tetR-type" evidence="6">
    <location>
        <begin position="24"/>
        <end position="84"/>
    </location>
</feature>
<evidence type="ECO:0000313" key="8">
    <source>
        <dbReference type="Proteomes" id="UP001055337"/>
    </source>
</evidence>
<dbReference type="PROSITE" id="PS50977">
    <property type="entry name" value="HTH_TETR_2"/>
    <property type="match status" value="1"/>
</dbReference>
<dbReference type="Proteomes" id="UP001055337">
    <property type="component" value="Chromosome"/>
</dbReference>
<feature type="DNA-binding region" description="H-T-H motif" evidence="4">
    <location>
        <begin position="47"/>
        <end position="66"/>
    </location>
</feature>
<name>A0ABY3TY59_9MYCO</name>
<evidence type="ECO:0000256" key="1">
    <source>
        <dbReference type="ARBA" id="ARBA00023015"/>
    </source>
</evidence>
<dbReference type="InterPro" id="IPR001647">
    <property type="entry name" value="HTH_TetR"/>
</dbReference>
<keyword evidence="3" id="KW-0804">Transcription</keyword>
<dbReference type="PANTHER" id="PTHR30055:SF238">
    <property type="entry name" value="MYCOFACTOCIN BIOSYNTHESIS TRANSCRIPTIONAL REGULATOR MFTR-RELATED"/>
    <property type="match status" value="1"/>
</dbReference>